<evidence type="ECO:0000256" key="3">
    <source>
        <dbReference type="ARBA" id="ARBA00022692"/>
    </source>
</evidence>
<reference evidence="7" key="2">
    <citation type="journal article" date="2021" name="PeerJ">
        <title>Extensive microbial diversity within the chicken gut microbiome revealed by metagenomics and culture.</title>
        <authorList>
            <person name="Gilroy R."/>
            <person name="Ravi A."/>
            <person name="Getino M."/>
            <person name="Pursley I."/>
            <person name="Horton D.L."/>
            <person name="Alikhan N.F."/>
            <person name="Baker D."/>
            <person name="Gharbi K."/>
            <person name="Hall N."/>
            <person name="Watson M."/>
            <person name="Adriaenssens E.M."/>
            <person name="Foster-Nyarko E."/>
            <person name="Jarju S."/>
            <person name="Secka A."/>
            <person name="Antonio M."/>
            <person name="Oren A."/>
            <person name="Chaudhuri R.R."/>
            <person name="La Ragione R."/>
            <person name="Hildebrand F."/>
            <person name="Pallen M.J."/>
        </authorList>
    </citation>
    <scope>NUCLEOTIDE SEQUENCE</scope>
    <source>
        <strain evidence="7">CHK154-7741</strain>
    </source>
</reference>
<dbReference type="PANTHER" id="PTHR34478">
    <property type="entry name" value="PROTEIN LEMA"/>
    <property type="match status" value="1"/>
</dbReference>
<comment type="similarity">
    <text evidence="2">Belongs to the LemA family.</text>
</comment>
<reference evidence="7" key="1">
    <citation type="submission" date="2020-10" db="EMBL/GenBank/DDBJ databases">
        <authorList>
            <person name="Gilroy R."/>
        </authorList>
    </citation>
    <scope>NUCLEOTIDE SEQUENCE</scope>
    <source>
        <strain evidence="7">CHK154-7741</strain>
    </source>
</reference>
<sequence length="188" mass="20927">MDLLTLIIVGVVVVAVIGLYAIYAGVIKNKNAVREALSGIDVQLKKRHDLVPNILTIAKKFMEHEKEIFEKVTELRTQAMKAPSGSKAKFAAEGMLDNLMGQLMVSVENYPQLKSDQTMVQAMKTYNEVEEHISAARRFYNSALTQLRNSVMIFPGSLFAGLAAEEMNYSYFEATEADRAAVNANQYL</sequence>
<dbReference type="Proteomes" id="UP000886748">
    <property type="component" value="Unassembled WGS sequence"/>
</dbReference>
<evidence type="ECO:0000313" key="8">
    <source>
        <dbReference type="Proteomes" id="UP000886748"/>
    </source>
</evidence>
<accession>A0A9D1MZE6</accession>
<dbReference type="PANTHER" id="PTHR34478:SF2">
    <property type="entry name" value="MEMBRANE PROTEIN"/>
    <property type="match status" value="1"/>
</dbReference>
<protein>
    <submittedName>
        <fullName evidence="7">LemA family protein</fullName>
    </submittedName>
</protein>
<dbReference type="GO" id="GO:0016020">
    <property type="term" value="C:membrane"/>
    <property type="evidence" value="ECO:0007669"/>
    <property type="project" value="UniProtKB-SubCell"/>
</dbReference>
<evidence type="ECO:0000256" key="1">
    <source>
        <dbReference type="ARBA" id="ARBA00004167"/>
    </source>
</evidence>
<dbReference type="SUPFAM" id="SSF140478">
    <property type="entry name" value="LemA-like"/>
    <property type="match status" value="1"/>
</dbReference>
<dbReference type="Gene3D" id="1.20.1440.20">
    <property type="entry name" value="LemA-like domain"/>
    <property type="match status" value="1"/>
</dbReference>
<name>A0A9D1MZE6_9CLOT</name>
<proteinExistence type="inferred from homology"/>
<dbReference type="AlphaFoldDB" id="A0A9D1MZE6"/>
<keyword evidence="5 6" id="KW-0472">Membrane</keyword>
<dbReference type="Pfam" id="PF04011">
    <property type="entry name" value="LemA"/>
    <property type="match status" value="1"/>
</dbReference>
<evidence type="ECO:0000256" key="5">
    <source>
        <dbReference type="ARBA" id="ARBA00023136"/>
    </source>
</evidence>
<evidence type="ECO:0000256" key="4">
    <source>
        <dbReference type="ARBA" id="ARBA00022989"/>
    </source>
</evidence>
<feature type="transmembrane region" description="Helical" evidence="6">
    <location>
        <begin position="6"/>
        <end position="26"/>
    </location>
</feature>
<gene>
    <name evidence="7" type="ORF">IAD26_02510</name>
</gene>
<evidence type="ECO:0000256" key="2">
    <source>
        <dbReference type="ARBA" id="ARBA00008854"/>
    </source>
</evidence>
<evidence type="ECO:0000256" key="6">
    <source>
        <dbReference type="SAM" id="Phobius"/>
    </source>
</evidence>
<keyword evidence="3 6" id="KW-0812">Transmembrane</keyword>
<comment type="subcellular location">
    <subcellularLocation>
        <location evidence="1">Membrane</location>
        <topology evidence="1">Single-pass membrane protein</topology>
    </subcellularLocation>
</comment>
<dbReference type="InterPro" id="IPR023353">
    <property type="entry name" value="LemA-like_dom_sf"/>
</dbReference>
<dbReference type="EMBL" id="DVOD01000018">
    <property type="protein sequence ID" value="HIU91987.1"/>
    <property type="molecule type" value="Genomic_DNA"/>
</dbReference>
<evidence type="ECO:0000313" key="7">
    <source>
        <dbReference type="EMBL" id="HIU91987.1"/>
    </source>
</evidence>
<keyword evidence="4 6" id="KW-1133">Transmembrane helix</keyword>
<organism evidence="7 8">
    <name type="scientific">Candidatus Limenecus avicola</name>
    <dbReference type="NCBI Taxonomy" id="2840847"/>
    <lineage>
        <taxon>Bacteria</taxon>
        <taxon>Bacillati</taxon>
        <taxon>Bacillota</taxon>
        <taxon>Clostridia</taxon>
        <taxon>Eubacteriales</taxon>
        <taxon>Clostridiaceae</taxon>
        <taxon>Clostridiaceae incertae sedis</taxon>
        <taxon>Candidatus Limenecus</taxon>
    </lineage>
</organism>
<comment type="caution">
    <text evidence="7">The sequence shown here is derived from an EMBL/GenBank/DDBJ whole genome shotgun (WGS) entry which is preliminary data.</text>
</comment>
<dbReference type="InterPro" id="IPR007156">
    <property type="entry name" value="MamQ_LemA"/>
</dbReference>